<evidence type="ECO:0000313" key="2">
    <source>
        <dbReference type="Proteomes" id="UP000675881"/>
    </source>
</evidence>
<name>A0A7R8H3Z9_LEPSM</name>
<dbReference type="EMBL" id="HG994593">
    <property type="protein sequence ID" value="CAF2849498.1"/>
    <property type="molecule type" value="Genomic_DNA"/>
</dbReference>
<dbReference type="EC" id="1.1.-.-" evidence="1"/>
<dbReference type="GO" id="GO:0016491">
    <property type="term" value="F:oxidoreductase activity"/>
    <property type="evidence" value="ECO:0007669"/>
    <property type="project" value="UniProtKB-KW"/>
</dbReference>
<evidence type="ECO:0000313" key="1">
    <source>
        <dbReference type="EMBL" id="CAF2849498.1"/>
    </source>
</evidence>
<organism evidence="1 2">
    <name type="scientific">Lepeophtheirus salmonis</name>
    <name type="common">Salmon louse</name>
    <name type="synonym">Caligus salmonis</name>
    <dbReference type="NCBI Taxonomy" id="72036"/>
    <lineage>
        <taxon>Eukaryota</taxon>
        <taxon>Metazoa</taxon>
        <taxon>Ecdysozoa</taxon>
        <taxon>Arthropoda</taxon>
        <taxon>Crustacea</taxon>
        <taxon>Multicrustacea</taxon>
        <taxon>Hexanauplia</taxon>
        <taxon>Copepoda</taxon>
        <taxon>Siphonostomatoida</taxon>
        <taxon>Caligidae</taxon>
        <taxon>Lepeophtheirus</taxon>
    </lineage>
</organism>
<proteinExistence type="predicted"/>
<dbReference type="Proteomes" id="UP000675881">
    <property type="component" value="Chromosome 14"/>
</dbReference>
<keyword evidence="2" id="KW-1185">Reference proteome</keyword>
<sequence>MGPPYDRSRTHEALGGKLDILVSNEAVNPRLDTSQDAWDKIMDINVKIPFCIGERKGSVTEQFPRPFHNIHLLHFWICLHAQDVVEFCSVVSPFVVPFFLKWIPGEDEASCFDLGEERRKVSVEGDRDLASIRVPR</sequence>
<accession>A0A7R8H3Z9</accession>
<protein>
    <submittedName>
        <fullName evidence="1">DHRS4</fullName>
        <ecNumber evidence="1">1.1.-.-</ecNumber>
    </submittedName>
</protein>
<keyword evidence="1" id="KW-0560">Oxidoreductase</keyword>
<dbReference type="AlphaFoldDB" id="A0A7R8H3Z9"/>
<gene>
    <name evidence="1" type="ORF">LSAA_4524</name>
</gene>
<reference evidence="1" key="1">
    <citation type="submission" date="2021-02" db="EMBL/GenBank/DDBJ databases">
        <authorList>
            <person name="Bekaert M."/>
        </authorList>
    </citation>
    <scope>NUCLEOTIDE SEQUENCE</scope>
    <source>
        <strain evidence="1">IoA-00</strain>
    </source>
</reference>